<evidence type="ECO:0000313" key="1">
    <source>
        <dbReference type="EMBL" id="CAB4623841.1"/>
    </source>
</evidence>
<gene>
    <name evidence="1" type="ORF">UFOPK1835_02005</name>
</gene>
<protein>
    <submittedName>
        <fullName evidence="1">Unannotated protein</fullName>
    </submittedName>
</protein>
<proteinExistence type="predicted"/>
<sequence>MSAAAGSDSLVDRYLALGLRLGRHIDGFVDAYFGPPALSEQIGAEPVAPADRLRADAAELLVDLDAGVDSAQVDASRRRWLRAQIVGLHTSARKLSGEPIAYADEVEWCYGVRPRFRDEELFEAAHRRLDEVLPGEGPMRNRIITWREAHAIPVDKLEAVLRSLAEDFRERTDRMFGLPEGERIDWELAHDQPWSGFNYYLGDLHSRVAINTDLPVLSTSIAHLVAHEAYPGHHTEHSRKEAGLVRQRGWAEETIFCVGTPQCLMAEGLADLALEIIAGGSPEQVVASHLRPLGIDFDPDVVAAVRLASESLDAVRANAAWLLHTDNAPVEDVVAYLERWGPLPRVRAEKAVEFLTSPVWRAYISCYVEGLPLCRAWVGGDTGRFGRLLSEQFIPADLVMVP</sequence>
<name>A0A6J6IH79_9ZZZZ</name>
<dbReference type="AlphaFoldDB" id="A0A6J6IH79"/>
<accession>A0A6J6IH79</accession>
<dbReference type="EMBL" id="CAEZUP010000127">
    <property type="protein sequence ID" value="CAB4623841.1"/>
    <property type="molecule type" value="Genomic_DNA"/>
</dbReference>
<reference evidence="1" key="1">
    <citation type="submission" date="2020-05" db="EMBL/GenBank/DDBJ databases">
        <authorList>
            <person name="Chiriac C."/>
            <person name="Salcher M."/>
            <person name="Ghai R."/>
            <person name="Kavagutti S V."/>
        </authorList>
    </citation>
    <scope>NUCLEOTIDE SEQUENCE</scope>
</reference>
<organism evidence="1">
    <name type="scientific">freshwater metagenome</name>
    <dbReference type="NCBI Taxonomy" id="449393"/>
    <lineage>
        <taxon>unclassified sequences</taxon>
        <taxon>metagenomes</taxon>
        <taxon>ecological metagenomes</taxon>
    </lineage>
</organism>